<dbReference type="InterPro" id="IPR009056">
    <property type="entry name" value="Cyt_c-like_dom"/>
</dbReference>
<dbReference type="PROSITE" id="PS51007">
    <property type="entry name" value="CYTC"/>
    <property type="match status" value="3"/>
</dbReference>
<accession>A0ABT2ZCK8</accession>
<proteinExistence type="predicted"/>
<feature type="domain" description="Cytochrome c" evidence="7">
    <location>
        <begin position="75"/>
        <end position="159"/>
    </location>
</feature>
<evidence type="ECO:0000313" key="9">
    <source>
        <dbReference type="Proteomes" id="UP001652542"/>
    </source>
</evidence>
<evidence type="ECO:0000256" key="3">
    <source>
        <dbReference type="ARBA" id="ARBA00022723"/>
    </source>
</evidence>
<evidence type="ECO:0000256" key="6">
    <source>
        <dbReference type="PROSITE-ProRule" id="PRU00433"/>
    </source>
</evidence>
<dbReference type="PANTHER" id="PTHR33751">
    <property type="entry name" value="CBB3-TYPE CYTOCHROME C OXIDASE SUBUNIT FIXP"/>
    <property type="match status" value="1"/>
</dbReference>
<sequence length="380" mass="40971">MKLTWKLTWRRAVIALAVLALLALAAWRLAPYNVAASVGHLAPVRAFLHSYMKNAVEIRAAALDPPAWFDPDDPALVRLGAAHYATGCAPCHGAPGKVRSAVVTSMLPEPTQLGMVRNTPAEFYWLARHGLKYTGMPAWSGRGRDDEPWALAAFLSRYSTLGPDDYRRLAHGTEKARSDSAAADFADMAPDAGPHIEDCARCHGRDGLGREGTAPKLAGQSEAYLLGALDAYARDLRQSGFMEPVAVRLGEDLRREIARNYASMKPDIWQGRANGQGDAARGRILALNGDEHDEIPSCVACHGGAGQPPRTAEVPRIAGQDARWIRIWLRIWRDGPVPATPGAARMAAAARGLDDQAIDDLAAFYSSGPSAAATREQADR</sequence>
<dbReference type="Pfam" id="PF00034">
    <property type="entry name" value="Cytochrom_C"/>
    <property type="match status" value="2"/>
</dbReference>
<dbReference type="InterPro" id="IPR050597">
    <property type="entry name" value="Cytochrome_c_Oxidase_Subunit"/>
</dbReference>
<evidence type="ECO:0000256" key="1">
    <source>
        <dbReference type="ARBA" id="ARBA00022448"/>
    </source>
</evidence>
<dbReference type="Proteomes" id="UP001652542">
    <property type="component" value="Unassembled WGS sequence"/>
</dbReference>
<organism evidence="8 9">
    <name type="scientific">Albidovulum marisflavi</name>
    <dbReference type="NCBI Taxonomy" id="2984159"/>
    <lineage>
        <taxon>Bacteria</taxon>
        <taxon>Pseudomonadati</taxon>
        <taxon>Pseudomonadota</taxon>
        <taxon>Alphaproteobacteria</taxon>
        <taxon>Rhodobacterales</taxon>
        <taxon>Paracoccaceae</taxon>
        <taxon>Albidovulum</taxon>
    </lineage>
</organism>
<keyword evidence="1" id="KW-0813">Transport</keyword>
<dbReference type="SUPFAM" id="SSF46626">
    <property type="entry name" value="Cytochrome c"/>
    <property type="match status" value="3"/>
</dbReference>
<evidence type="ECO:0000256" key="4">
    <source>
        <dbReference type="ARBA" id="ARBA00022982"/>
    </source>
</evidence>
<feature type="domain" description="Cytochrome c" evidence="7">
    <location>
        <begin position="277"/>
        <end position="369"/>
    </location>
</feature>
<keyword evidence="5 6" id="KW-0408">Iron</keyword>
<feature type="domain" description="Cytochrome c" evidence="7">
    <location>
        <begin position="176"/>
        <end position="265"/>
    </location>
</feature>
<evidence type="ECO:0000256" key="2">
    <source>
        <dbReference type="ARBA" id="ARBA00022617"/>
    </source>
</evidence>
<dbReference type="Gene3D" id="1.10.760.10">
    <property type="entry name" value="Cytochrome c-like domain"/>
    <property type="match status" value="3"/>
</dbReference>
<evidence type="ECO:0000256" key="5">
    <source>
        <dbReference type="ARBA" id="ARBA00023004"/>
    </source>
</evidence>
<name>A0ABT2ZCK8_9RHOB</name>
<reference evidence="8 9" key="1">
    <citation type="submission" date="2022-10" db="EMBL/GenBank/DDBJ databases">
        <title>Defluviimonas sp. nov., isolated from ocean surface water.</title>
        <authorList>
            <person name="He W."/>
            <person name="Wang L."/>
            <person name="Zhang D.-F."/>
        </authorList>
    </citation>
    <scope>NUCLEOTIDE SEQUENCE [LARGE SCALE GENOMIC DNA]</scope>
    <source>
        <strain evidence="8 9">WL0002</strain>
    </source>
</reference>
<evidence type="ECO:0000313" key="8">
    <source>
        <dbReference type="EMBL" id="MCV2868841.1"/>
    </source>
</evidence>
<dbReference type="InterPro" id="IPR036909">
    <property type="entry name" value="Cyt_c-like_dom_sf"/>
</dbReference>
<dbReference type="PANTHER" id="PTHR33751:SF9">
    <property type="entry name" value="CYTOCHROME C4"/>
    <property type="match status" value="1"/>
</dbReference>
<dbReference type="Pfam" id="PF13442">
    <property type="entry name" value="Cytochrome_CBB3"/>
    <property type="match status" value="1"/>
</dbReference>
<comment type="caution">
    <text evidence="8">The sequence shown here is derived from an EMBL/GenBank/DDBJ whole genome shotgun (WGS) entry which is preliminary data.</text>
</comment>
<gene>
    <name evidence="8" type="ORF">OEW28_09395</name>
</gene>
<protein>
    <submittedName>
        <fullName evidence="8">C-type cytochrome</fullName>
    </submittedName>
</protein>
<dbReference type="RefSeq" id="WP_263734506.1">
    <property type="nucleotide sequence ID" value="NZ_JAOWKY010000002.1"/>
</dbReference>
<keyword evidence="3 6" id="KW-0479">Metal-binding</keyword>
<dbReference type="EMBL" id="JAOWKY010000002">
    <property type="protein sequence ID" value="MCV2868841.1"/>
    <property type="molecule type" value="Genomic_DNA"/>
</dbReference>
<evidence type="ECO:0000259" key="7">
    <source>
        <dbReference type="PROSITE" id="PS51007"/>
    </source>
</evidence>
<keyword evidence="9" id="KW-1185">Reference proteome</keyword>
<keyword evidence="4" id="KW-0249">Electron transport</keyword>
<keyword evidence="2 6" id="KW-0349">Heme</keyword>